<protein>
    <submittedName>
        <fullName evidence="1">Uncharacterized protein</fullName>
    </submittedName>
</protein>
<reference evidence="1 2" key="1">
    <citation type="submission" date="2022-10" db="EMBL/GenBank/DDBJ databases">
        <title>Identification of biosynthetic pathway for the production of the potent trypsin inhibitor radiosumin.</title>
        <authorList>
            <person name="Fewer D.P."/>
            <person name="Delbaje E."/>
            <person name="Ouyang X."/>
            <person name="Agostino P.D."/>
            <person name="Wahlsten M."/>
            <person name="Jokela J."/>
            <person name="Permi P."/>
            <person name="Haapaniemi E."/>
            <person name="Koistinen H."/>
        </authorList>
    </citation>
    <scope>NUCLEOTIDE SEQUENCE [LARGE SCALE GENOMIC DNA]</scope>
    <source>
        <strain evidence="1 2">NIES-515</strain>
    </source>
</reference>
<dbReference type="Proteomes" id="UP001526143">
    <property type="component" value="Unassembled WGS sequence"/>
</dbReference>
<organism evidence="1 2">
    <name type="scientific">Plectonema radiosum NIES-515</name>
    <dbReference type="NCBI Taxonomy" id="2986073"/>
    <lineage>
        <taxon>Bacteria</taxon>
        <taxon>Bacillati</taxon>
        <taxon>Cyanobacteriota</taxon>
        <taxon>Cyanophyceae</taxon>
        <taxon>Oscillatoriophycideae</taxon>
        <taxon>Oscillatoriales</taxon>
        <taxon>Microcoleaceae</taxon>
        <taxon>Plectonema</taxon>
    </lineage>
</organism>
<evidence type="ECO:0000313" key="1">
    <source>
        <dbReference type="EMBL" id="MCV3212949.1"/>
    </source>
</evidence>
<proteinExistence type="predicted"/>
<sequence length="52" mass="5559">MLFNSTVTVRFGGTVAGLEKAIELSLPLKLLLGKLEAALKPEENSIVFALSK</sequence>
<comment type="caution">
    <text evidence="1">The sequence shown here is derived from an EMBL/GenBank/DDBJ whole genome shotgun (WGS) entry which is preliminary data.</text>
</comment>
<dbReference type="EMBL" id="JAOWRF010000083">
    <property type="protein sequence ID" value="MCV3212949.1"/>
    <property type="molecule type" value="Genomic_DNA"/>
</dbReference>
<dbReference type="RefSeq" id="WP_263744450.1">
    <property type="nucleotide sequence ID" value="NZ_JAOWRF010000083.1"/>
</dbReference>
<keyword evidence="2" id="KW-1185">Reference proteome</keyword>
<gene>
    <name evidence="1" type="ORF">OGM63_05300</name>
</gene>
<name>A0ABT3AWG3_9CYAN</name>
<accession>A0ABT3AWG3</accession>
<evidence type="ECO:0000313" key="2">
    <source>
        <dbReference type="Proteomes" id="UP001526143"/>
    </source>
</evidence>